<dbReference type="SUPFAM" id="SSF54593">
    <property type="entry name" value="Glyoxalase/Bleomycin resistance protein/Dihydroxybiphenyl dioxygenase"/>
    <property type="match status" value="1"/>
</dbReference>
<dbReference type="EMBL" id="CP002010">
    <property type="protein sequence ID" value="ADH00314.1"/>
    <property type="molecule type" value="Genomic_DNA"/>
</dbReference>
<dbReference type="HOGENOM" id="CLU_1029219_0_0_11"/>
<evidence type="ECO:0000259" key="1">
    <source>
        <dbReference type="PROSITE" id="PS51819"/>
    </source>
</evidence>
<name>D6ZTV9_BIFLJ</name>
<dbReference type="KEGG" id="bll:BLJ_0848"/>
<evidence type="ECO:0000313" key="2">
    <source>
        <dbReference type="EMBL" id="ADH00314.1"/>
    </source>
</evidence>
<feature type="domain" description="VOC" evidence="1">
    <location>
        <begin position="138"/>
        <end position="264"/>
    </location>
</feature>
<dbReference type="InterPro" id="IPR004360">
    <property type="entry name" value="Glyas_Fos-R_dOase_dom"/>
</dbReference>
<evidence type="ECO:0000313" key="3">
    <source>
        <dbReference type="Proteomes" id="UP000006740"/>
    </source>
</evidence>
<dbReference type="PROSITE" id="PS51819">
    <property type="entry name" value="VOC"/>
    <property type="match status" value="1"/>
</dbReference>
<sequence length="270" mass="29848">MQFGVRRAGRTMLRPRVHEIRFRRPVRARLDMPVLRGCDIRVLAAMRVHIIGDPLGDRVAAFDSQFAAFTERRLHIHHNQCLGHHHSPYCLGFVLNIVSNSTCDCSHHSHARPCGETFGLTLQAAIEYKNQGRVTKTMLDHLTLHVKDIDRSITFYKQALAPLGYIVKAHHEPTLGFGVDDGTLHSDFYVSPIDGPEAEASPVTPVTHIAFLADSQQAVQAFHAAALAAGGRDNGAPGPRPYHPGYYSAFVLDPDGNNIEAVVDWAHSNE</sequence>
<dbReference type="Proteomes" id="UP000006740">
    <property type="component" value="Chromosome"/>
</dbReference>
<dbReference type="Pfam" id="PF00903">
    <property type="entry name" value="Glyoxalase"/>
    <property type="match status" value="1"/>
</dbReference>
<organism evidence="2 3">
    <name type="scientific">Bifidobacterium longum subsp. longum (strain JDM301)</name>
    <dbReference type="NCBI Taxonomy" id="759350"/>
    <lineage>
        <taxon>Bacteria</taxon>
        <taxon>Bacillati</taxon>
        <taxon>Actinomycetota</taxon>
        <taxon>Actinomycetes</taxon>
        <taxon>Bifidobacteriales</taxon>
        <taxon>Bifidobacteriaceae</taxon>
        <taxon>Bifidobacterium</taxon>
    </lineage>
</organism>
<dbReference type="GO" id="GO:0051213">
    <property type="term" value="F:dioxygenase activity"/>
    <property type="evidence" value="ECO:0007669"/>
    <property type="project" value="UniProtKB-KW"/>
</dbReference>
<dbReference type="PANTHER" id="PTHR35006:SF2">
    <property type="entry name" value="GLYOXALASE FAMILY PROTEIN (AFU_ORTHOLOGUE AFUA_5G14830)"/>
    <property type="match status" value="1"/>
</dbReference>
<proteinExistence type="predicted"/>
<accession>D6ZTV9</accession>
<dbReference type="Gene3D" id="3.10.180.10">
    <property type="entry name" value="2,3-Dihydroxybiphenyl 1,2-Dioxygenase, domain 1"/>
    <property type="match status" value="1"/>
</dbReference>
<protein>
    <submittedName>
        <fullName evidence="2">Glyoxalase/bleomycin resistance protein/dioxygenase</fullName>
    </submittedName>
</protein>
<keyword evidence="2" id="KW-0223">Dioxygenase</keyword>
<reference evidence="2 3" key="1">
    <citation type="journal article" date="2010" name="J. Bacteriol.">
        <title>Complete genome sequence of Bifidobacterium longum JDM301.</title>
        <authorList>
            <person name="Wei Y.X."/>
            <person name="Zhang Z.Y."/>
            <person name="Liu C."/>
            <person name="Zhu Y.Z."/>
            <person name="Zhu Y.Q."/>
            <person name="Zheng H."/>
            <person name="Zhao G.P."/>
            <person name="Wang S."/>
            <person name="Guo X.K."/>
        </authorList>
    </citation>
    <scope>NUCLEOTIDE SEQUENCE [LARGE SCALE GENOMIC DNA]</scope>
    <source>
        <strain evidence="2 3">JDM301</strain>
    </source>
</reference>
<gene>
    <name evidence="2" type="ordered locus">BLJ_0848</name>
</gene>
<dbReference type="InterPro" id="IPR029068">
    <property type="entry name" value="Glyas_Bleomycin-R_OHBP_Dase"/>
</dbReference>
<dbReference type="InterPro" id="IPR037523">
    <property type="entry name" value="VOC_core"/>
</dbReference>
<keyword evidence="2" id="KW-0560">Oxidoreductase</keyword>
<dbReference type="CDD" id="cd07262">
    <property type="entry name" value="VOC_like"/>
    <property type="match status" value="1"/>
</dbReference>
<dbReference type="PANTHER" id="PTHR35006">
    <property type="entry name" value="GLYOXALASE FAMILY PROTEIN (AFU_ORTHOLOGUE AFUA_5G14830)"/>
    <property type="match status" value="1"/>
</dbReference>
<dbReference type="AlphaFoldDB" id="D6ZTV9"/>